<dbReference type="GO" id="GO:0005739">
    <property type="term" value="C:mitochondrion"/>
    <property type="evidence" value="ECO:0007669"/>
    <property type="project" value="TreeGrafter"/>
</dbReference>
<comment type="caution">
    <text evidence="1">The sequence shown here is derived from an EMBL/GenBank/DDBJ whole genome shotgun (WGS) entry which is preliminary data.</text>
</comment>
<evidence type="ECO:0008006" key="3">
    <source>
        <dbReference type="Google" id="ProtNLM"/>
    </source>
</evidence>
<organism evidence="1 2">
    <name type="scientific">Arctia plantaginis</name>
    <name type="common">Wood tiger moth</name>
    <name type="synonym">Phalaena plantaginis</name>
    <dbReference type="NCBI Taxonomy" id="874455"/>
    <lineage>
        <taxon>Eukaryota</taxon>
        <taxon>Metazoa</taxon>
        <taxon>Ecdysozoa</taxon>
        <taxon>Arthropoda</taxon>
        <taxon>Hexapoda</taxon>
        <taxon>Insecta</taxon>
        <taxon>Pterygota</taxon>
        <taxon>Neoptera</taxon>
        <taxon>Endopterygota</taxon>
        <taxon>Lepidoptera</taxon>
        <taxon>Glossata</taxon>
        <taxon>Ditrysia</taxon>
        <taxon>Noctuoidea</taxon>
        <taxon>Erebidae</taxon>
        <taxon>Arctiinae</taxon>
        <taxon>Arctia</taxon>
    </lineage>
</organism>
<dbReference type="PANTHER" id="PTHR43876">
    <property type="entry name" value="UBIQUINONE BIOSYNTHESIS MONOOXYGENASE COQ6, MITOCHONDRIAL"/>
    <property type="match status" value="1"/>
</dbReference>
<dbReference type="Gene3D" id="3.50.50.60">
    <property type="entry name" value="FAD/NAD(P)-binding domain"/>
    <property type="match status" value="1"/>
</dbReference>
<proteinExistence type="predicted"/>
<reference evidence="1 2" key="1">
    <citation type="submission" date="2020-04" db="EMBL/GenBank/DDBJ databases">
        <authorList>
            <person name="Wallbank WR R."/>
            <person name="Pardo Diaz C."/>
            <person name="Kozak K."/>
            <person name="Martin S."/>
            <person name="Jiggins C."/>
            <person name="Moest M."/>
            <person name="Warren A I."/>
            <person name="Byers J.R.P. K."/>
            <person name="Montejo-Kovacevich G."/>
            <person name="Yen C E."/>
        </authorList>
    </citation>
    <scope>NUCLEOTIDE SEQUENCE [LARGE SCALE GENOMIC DNA]</scope>
</reference>
<dbReference type="EMBL" id="CADEBC010000525">
    <property type="protein sequence ID" value="CAB3245959.1"/>
    <property type="molecule type" value="Genomic_DNA"/>
</dbReference>
<accession>A0A8S1AAY4</accession>
<keyword evidence="2" id="KW-1185">Reference proteome</keyword>
<dbReference type="OrthoDB" id="683240at2759"/>
<evidence type="ECO:0000313" key="2">
    <source>
        <dbReference type="Proteomes" id="UP000494106"/>
    </source>
</evidence>
<name>A0A8S1AAY4_ARCPL</name>
<evidence type="ECO:0000313" key="1">
    <source>
        <dbReference type="EMBL" id="CAB3245959.1"/>
    </source>
</evidence>
<protein>
    <recommendedName>
        <fullName evidence="3">Ubiquinone biosynthesis monooxygenase COQ6</fullName>
    </recommendedName>
</protein>
<dbReference type="PANTHER" id="PTHR43876:SF7">
    <property type="entry name" value="UBIQUINONE BIOSYNTHESIS MONOOXYGENASE COQ6, MITOCHONDRIAL"/>
    <property type="match status" value="1"/>
</dbReference>
<dbReference type="SUPFAM" id="SSF51905">
    <property type="entry name" value="FAD/NAD(P)-binding domain"/>
    <property type="match status" value="1"/>
</dbReference>
<dbReference type="InterPro" id="IPR036188">
    <property type="entry name" value="FAD/NAD-bd_sf"/>
</dbReference>
<dbReference type="AlphaFoldDB" id="A0A8S1AAY4"/>
<dbReference type="Proteomes" id="UP000494106">
    <property type="component" value="Unassembled WGS sequence"/>
</dbReference>
<gene>
    <name evidence="1" type="ORF">APLA_LOCUS10669</name>
</gene>
<dbReference type="InterPro" id="IPR051205">
    <property type="entry name" value="UbiH/COQ6_monooxygenase"/>
</dbReference>
<sequence>MLINSHVKRFLVSQFKLNSKLITTSRARTTAAAQTTSSEDIKHLDTTDPSVNYKGNYDIIIAGGGMVGCTLACALAKHKLLSNLKVLLLESSPSKKTEISQEYSNRVVALNQNTKSLMQSLNIWKHVEKIRLQPVRYMQVWDASSDAMISFSSAELLDDDVAYIVENDVLLHAVNTELHATHNDNVNILYNAKIAGYQLPTGTEKSNKSIVKMANGDTYTCQLLVSTH</sequence>